<reference evidence="18" key="1">
    <citation type="submission" date="2022-03" db="EMBL/GenBank/DDBJ databases">
        <authorList>
            <person name="Martin H S."/>
        </authorList>
    </citation>
    <scope>NUCLEOTIDE SEQUENCE</scope>
</reference>
<feature type="region of interest" description="Disordered" evidence="16">
    <location>
        <begin position="168"/>
        <end position="194"/>
    </location>
</feature>
<dbReference type="PROSITE" id="PS51908">
    <property type="entry name" value="ZF_UBZ4"/>
    <property type="match status" value="1"/>
</dbReference>
<feature type="non-terminal residue" evidence="18">
    <location>
        <position position="1"/>
    </location>
</feature>
<evidence type="ECO:0000256" key="2">
    <source>
        <dbReference type="ARBA" id="ARBA00004286"/>
    </source>
</evidence>
<dbReference type="SMART" id="SM00734">
    <property type="entry name" value="ZnF_Rad18"/>
    <property type="match status" value="3"/>
</dbReference>
<evidence type="ECO:0000256" key="11">
    <source>
        <dbReference type="ARBA" id="ARBA00023049"/>
    </source>
</evidence>
<evidence type="ECO:0000256" key="15">
    <source>
        <dbReference type="PROSITE-ProRule" id="PRU01256"/>
    </source>
</evidence>
<proteinExistence type="inferred from homology"/>
<evidence type="ECO:0000256" key="13">
    <source>
        <dbReference type="ARBA" id="ARBA00023242"/>
    </source>
</evidence>
<dbReference type="InterPro" id="IPR055220">
    <property type="entry name" value="SPRTN_ZBD"/>
</dbReference>
<organism evidence="18 19">
    <name type="scientific">Iphiclides podalirius</name>
    <name type="common">scarce swallowtail</name>
    <dbReference type="NCBI Taxonomy" id="110791"/>
    <lineage>
        <taxon>Eukaryota</taxon>
        <taxon>Metazoa</taxon>
        <taxon>Ecdysozoa</taxon>
        <taxon>Arthropoda</taxon>
        <taxon>Hexapoda</taxon>
        <taxon>Insecta</taxon>
        <taxon>Pterygota</taxon>
        <taxon>Neoptera</taxon>
        <taxon>Endopterygota</taxon>
        <taxon>Lepidoptera</taxon>
        <taxon>Glossata</taxon>
        <taxon>Ditrysia</taxon>
        <taxon>Papilionoidea</taxon>
        <taxon>Papilionidae</taxon>
        <taxon>Papilioninae</taxon>
        <taxon>Iphiclides</taxon>
    </lineage>
</organism>
<dbReference type="PANTHER" id="PTHR21220">
    <property type="entry name" value="DNA-DEPENDENT METALLOPROTEASE SPRTN"/>
    <property type="match status" value="1"/>
</dbReference>
<feature type="compositionally biased region" description="Low complexity" evidence="16">
    <location>
        <begin position="168"/>
        <end position="183"/>
    </location>
</feature>
<dbReference type="Proteomes" id="UP000837857">
    <property type="component" value="Chromosome 9"/>
</dbReference>
<evidence type="ECO:0000256" key="16">
    <source>
        <dbReference type="SAM" id="MobiDB-lite"/>
    </source>
</evidence>
<evidence type="ECO:0000259" key="17">
    <source>
        <dbReference type="PROSITE" id="PS51908"/>
    </source>
</evidence>
<gene>
    <name evidence="18" type="ORF">IPOD504_LOCUS17558</name>
</gene>
<evidence type="ECO:0000256" key="1">
    <source>
        <dbReference type="ARBA" id="ARBA00004123"/>
    </source>
</evidence>
<evidence type="ECO:0000256" key="4">
    <source>
        <dbReference type="ARBA" id="ARBA00022454"/>
    </source>
</evidence>
<evidence type="ECO:0000256" key="10">
    <source>
        <dbReference type="ARBA" id="ARBA00022833"/>
    </source>
</evidence>
<comment type="similarity">
    <text evidence="3">Belongs to the Spartan family.</text>
</comment>
<dbReference type="Gene3D" id="3.30.160.60">
    <property type="entry name" value="Classic Zinc Finger"/>
    <property type="match status" value="2"/>
</dbReference>
<evidence type="ECO:0000256" key="3">
    <source>
        <dbReference type="ARBA" id="ARBA00010724"/>
    </source>
</evidence>
<comment type="subcellular location">
    <subcellularLocation>
        <location evidence="2">Chromosome</location>
    </subcellularLocation>
    <subcellularLocation>
        <location evidence="1">Nucleus</location>
    </subcellularLocation>
</comment>
<keyword evidence="4" id="KW-0158">Chromosome</keyword>
<dbReference type="EMBL" id="OW152821">
    <property type="protein sequence ID" value="CAH2077126.1"/>
    <property type="molecule type" value="Genomic_DNA"/>
</dbReference>
<feature type="domain" description="UBZ4-type" evidence="17">
    <location>
        <begin position="355"/>
        <end position="382"/>
    </location>
</feature>
<dbReference type="InterPro" id="IPR044245">
    <property type="entry name" value="Spartan"/>
</dbReference>
<evidence type="ECO:0000313" key="19">
    <source>
        <dbReference type="Proteomes" id="UP000837857"/>
    </source>
</evidence>
<keyword evidence="9" id="KW-0378">Hydrolase</keyword>
<evidence type="ECO:0000313" key="18">
    <source>
        <dbReference type="EMBL" id="CAH2077126.1"/>
    </source>
</evidence>
<keyword evidence="13" id="KW-0539">Nucleus</keyword>
<dbReference type="InterPro" id="IPR006642">
    <property type="entry name" value="Rad18_UBZ4"/>
</dbReference>
<evidence type="ECO:0000256" key="8">
    <source>
        <dbReference type="ARBA" id="ARBA00022771"/>
    </source>
</evidence>
<dbReference type="InterPro" id="IPR006640">
    <property type="entry name" value="SprT-like_domain"/>
</dbReference>
<keyword evidence="7 15" id="KW-0227">DNA damage</keyword>
<evidence type="ECO:0000256" key="5">
    <source>
        <dbReference type="ARBA" id="ARBA00022670"/>
    </source>
</evidence>
<keyword evidence="6" id="KW-0479">Metal-binding</keyword>
<evidence type="ECO:0000256" key="9">
    <source>
        <dbReference type="ARBA" id="ARBA00022801"/>
    </source>
</evidence>
<keyword evidence="11" id="KW-0482">Metalloprotease</keyword>
<accession>A0ABN8JAZ3</accession>
<sequence length="639" mass="71047">MYSCAGVCSYEGRGGLCDIALSEPLLKLRPRKDLVETLLHEMIHAFLFITSRDRDRDGHGPNFQSHMHRINKLAGVNITIYHDFHDEVKLYLTHWWRCDGPCQSRKPYFGVVRRSANRAPGPADHWWKTHQKTCGGTFVKIKEPENYGIKKASKPKADTTKPTADITKYINNNNNRNTIDKNIPQANKTQPKSVLGDRSNVPFITKAVVKTNKNSTIVITQKGALFSPVVSKKKSPNVDKDKMDGGRNRTQSANVLETVRSVWANKQLPTVQNLNLNAFKGKNITKSRQSTCNDSTKSNKHKASVLDGSPPNKIKKIDDYFKKVATTVLKDVYGEDFNISQSKTDNRLIAAKAKMVDCPICKVKIKDDEINGHLDECLNKDVIEKLSKDNIQSINIDTIPTVIPSNSLDNTKLKTVPTSDITYHSKHSSTIKIKSVDEYIPVNLADISCIKKETSIITNLTAPKRYSITDDTPTKNSKDAFDQKDLNKVKSIAKKINYEKHPVKSGQIEPASREGAVDFGYLPSFLDDVACEIKLPAVKIEPGALRATRPKCPCCGDVIDRPIEQHLDDCLAFFGNGTTAPVEGASTSFANETIVIDDDDDAFDESQTLNATGTKSPCPCCLKMVEQVDMNDHLDVCLA</sequence>
<evidence type="ECO:0000256" key="7">
    <source>
        <dbReference type="ARBA" id="ARBA00022763"/>
    </source>
</evidence>
<protein>
    <recommendedName>
        <fullName evidence="14">Protein with SprT-like domain at the N terminus</fullName>
    </recommendedName>
</protein>
<keyword evidence="19" id="KW-1185">Reference proteome</keyword>
<feature type="region of interest" description="Disordered" evidence="16">
    <location>
        <begin position="287"/>
        <end position="309"/>
    </location>
</feature>
<keyword evidence="10" id="KW-0862">Zinc</keyword>
<dbReference type="Pfam" id="PF10263">
    <property type="entry name" value="SprT-like"/>
    <property type="match status" value="1"/>
</dbReference>
<feature type="compositionally biased region" description="Polar residues" evidence="16">
    <location>
        <begin position="287"/>
        <end position="296"/>
    </location>
</feature>
<dbReference type="SMART" id="SM00731">
    <property type="entry name" value="SprT"/>
    <property type="match status" value="1"/>
</dbReference>
<name>A0ABN8JAZ3_9NEOP</name>
<keyword evidence="12 15" id="KW-0234">DNA repair</keyword>
<evidence type="ECO:0000256" key="12">
    <source>
        <dbReference type="ARBA" id="ARBA00023204"/>
    </source>
</evidence>
<dbReference type="PANTHER" id="PTHR21220:SF0">
    <property type="entry name" value="DNA-DEPENDENT METALLOPROTEASE SPRTN"/>
    <property type="match status" value="1"/>
</dbReference>
<keyword evidence="5" id="KW-0645">Protease</keyword>
<evidence type="ECO:0000256" key="14">
    <source>
        <dbReference type="ARBA" id="ARBA00030396"/>
    </source>
</evidence>
<evidence type="ECO:0000256" key="6">
    <source>
        <dbReference type="ARBA" id="ARBA00022723"/>
    </source>
</evidence>
<keyword evidence="8 15" id="KW-0863">Zinc-finger</keyword>
<dbReference type="Pfam" id="PF22934">
    <property type="entry name" value="SPRTN_ZBD"/>
    <property type="match status" value="1"/>
</dbReference>